<evidence type="ECO:0000313" key="3">
    <source>
        <dbReference type="EMBL" id="XDJ15073.1"/>
    </source>
</evidence>
<organism evidence="3">
    <name type="scientific">Pseudomonas phage HRDY3</name>
    <dbReference type="NCBI Taxonomy" id="3236930"/>
    <lineage>
        <taxon>Viruses</taxon>
    </lineage>
</organism>
<keyword evidence="1" id="KW-0175">Coiled coil</keyword>
<sequence length="918" mass="104071">MNFELAVAAVSMRTALKYRRNWNKQAPAVKLLQSMMPKGPGKKGYRLYFDIGQQHKSHFTIPPAVRSALQRAGYVATDYLAKKCVKITDKEQKNVTNIGKVIAKDPHAKTAFDNDPQLQNTKGGSLQVVISCHPYDIIGMSTGRDWDLTSCMRLADGEHRLNPGINQHYVKNDVAEGTLVAYVVSSDDKNIQKPKARCLLKPFINGKGDVLYRRETRVYGNPVPGFDLVLARFLRQINMHIPSDEFRMAETLYDDGMGGRFTHEQSTDDNLSAHDALMDTELAIDYIRQRVVALKNAEGPEEKQHIAQQIFHYIDSNEAEKLHDTQIDEIVEALKGVPEMADEFNNQATSGTDLRPVPARIGREIGAFEGFQNLDMKTVSKLPLSLVSSLSIAGGPVMAEMLERVQAMVEHSNLTSNSKVFRMIMTGVYPVPPKEVLEKLPRVGHALYTMACAARHMLLLDDTSMQKAAYEILDMNLDFKDPERSEEMGEMIYQSGGTNLSICYNIDNLGKLDSNVLWVPPTGVVANALTRKAFRLLDKFDSDGRVEMWVDEIKKSQVEQLLYDQGKLRDYKDFLPRLRDWLNDNTEVVQQLVNQWQPKYVKALAEFNLPSVMHLTDNGIIFGSQTADTINAIIPSLLAWEGEPLIPESQDMVEICQLIVAAGNLLEKPLHLEKKFDSETFEEGDLLDVAEHFQTGMGRRRHQRTTTFGALLNKIVINGEKPDITYRMDLVENNGADGIGWVAPEKLPLLIRKLLKMVANMDSLDTAILALTRLVHNSDMIQPVDVQEEVNNRMDMGAVQYPDEDEMEPEAYQEALEAYEENRQRIEDEVEAQRDKTLELNEKLLEVLEKIADFVGMDDFDESTDDDEAEAQPFDVETPNIRENQWADQADEVHGLRREIYDAQQTRPDELEEYRDRY</sequence>
<evidence type="ECO:0000256" key="2">
    <source>
        <dbReference type="SAM" id="MobiDB-lite"/>
    </source>
</evidence>
<protein>
    <recommendedName>
        <fullName evidence="4">Portal protein</fullName>
    </recommendedName>
</protein>
<evidence type="ECO:0000256" key="1">
    <source>
        <dbReference type="SAM" id="Coils"/>
    </source>
</evidence>
<accession>A0AB39CDH7</accession>
<name>A0AB39CDH7_9VIRU</name>
<feature type="coiled-coil region" evidence="1">
    <location>
        <begin position="809"/>
        <end position="843"/>
    </location>
</feature>
<feature type="compositionally biased region" description="Acidic residues" evidence="2">
    <location>
        <begin position="860"/>
        <end position="870"/>
    </location>
</feature>
<evidence type="ECO:0008006" key="4">
    <source>
        <dbReference type="Google" id="ProtNLM"/>
    </source>
</evidence>
<feature type="region of interest" description="Disordered" evidence="2">
    <location>
        <begin position="860"/>
        <end position="880"/>
    </location>
</feature>
<dbReference type="EMBL" id="PQ015379">
    <property type="protein sequence ID" value="XDJ15073.1"/>
    <property type="molecule type" value="Genomic_DNA"/>
</dbReference>
<reference evidence="3" key="1">
    <citation type="submission" date="2024-07" db="EMBL/GenBank/DDBJ databases">
        <authorList>
            <person name="Bringhurst R.M."/>
            <person name="Homer T.E."/>
        </authorList>
    </citation>
    <scope>NUCLEOTIDE SEQUENCE</scope>
</reference>
<proteinExistence type="predicted"/>